<evidence type="ECO:0000256" key="1">
    <source>
        <dbReference type="SAM" id="Coils"/>
    </source>
</evidence>
<dbReference type="OrthoDB" id="376327at2759"/>
<dbReference type="Proteomes" id="UP000220797">
    <property type="component" value="Unassembled WGS sequence"/>
</dbReference>
<comment type="caution">
    <text evidence="3">The sequence shown here is derived from an EMBL/GenBank/DDBJ whole genome shotgun (WGS) entry which is preliminary data.</text>
</comment>
<organism evidence="3 4">
    <name type="scientific">Plasmodium gallinaceum</name>
    <dbReference type="NCBI Taxonomy" id="5849"/>
    <lineage>
        <taxon>Eukaryota</taxon>
        <taxon>Sar</taxon>
        <taxon>Alveolata</taxon>
        <taxon>Apicomplexa</taxon>
        <taxon>Aconoidasida</taxon>
        <taxon>Haemosporida</taxon>
        <taxon>Plasmodiidae</taxon>
        <taxon>Plasmodium</taxon>
        <taxon>Plasmodium (Haemamoeba)</taxon>
    </lineage>
</organism>
<evidence type="ECO:0000313" key="3">
    <source>
        <dbReference type="EMBL" id="CRG96666.1"/>
    </source>
</evidence>
<keyword evidence="4" id="KW-1185">Reference proteome</keyword>
<dbReference type="EMBL" id="CVMV01000070">
    <property type="protein sequence ID" value="CRG96666.1"/>
    <property type="molecule type" value="Genomic_DNA"/>
</dbReference>
<keyword evidence="1" id="KW-0175">Coiled coil</keyword>
<feature type="coiled-coil region" evidence="1">
    <location>
        <begin position="168"/>
        <end position="197"/>
    </location>
</feature>
<evidence type="ECO:0000256" key="2">
    <source>
        <dbReference type="SAM" id="Phobius"/>
    </source>
</evidence>
<accession>A0A1J1GVT6</accession>
<name>A0A1J1GVT6_PLAGA</name>
<dbReference type="VEuPathDB" id="PlasmoDB:PGAL8A_00424600"/>
<evidence type="ECO:0000313" key="4">
    <source>
        <dbReference type="Proteomes" id="UP000220797"/>
    </source>
</evidence>
<gene>
    <name evidence="3" type="ORF">PGAL8A_00424600</name>
</gene>
<dbReference type="AlphaFoldDB" id="A0A1J1GVT6"/>
<keyword evidence="2" id="KW-0472">Membrane</keyword>
<proteinExistence type="predicted"/>
<sequence length="260" mass="31198">MEVTKTFVPLIIGSYGLCLSSYLIYKKKKKNNWQKINGYIDHVALKYTKNFLQEAFYLNVKYYFHINNEKIENSKEYKIWVNIFKNKSTQNIVTNGYTQNIFDQISKEKNIHISYNPNNFRESEPLIYIYENDILLKYKLLYKIKSKLINIKMYFSKNSDTNKAKNFLNKETEYKKELEEKNKIEKANTENNTLNLEDTNENFKLSDYKKKLIDSYDINNKFPIYMFSCSLFLILSFFLKKRIIFVSKELSQKNISKNVD</sequence>
<feature type="transmembrane region" description="Helical" evidence="2">
    <location>
        <begin position="6"/>
        <end position="25"/>
    </location>
</feature>
<dbReference type="RefSeq" id="XP_028529470.1">
    <property type="nucleotide sequence ID" value="XM_028672970.1"/>
</dbReference>
<feature type="transmembrane region" description="Helical" evidence="2">
    <location>
        <begin position="222"/>
        <end position="239"/>
    </location>
</feature>
<protein>
    <submittedName>
        <fullName evidence="3">Uncharacterized protein</fullName>
    </submittedName>
</protein>
<dbReference type="GeneID" id="39732778"/>
<reference evidence="3" key="1">
    <citation type="submission" date="2015-04" db="EMBL/GenBank/DDBJ databases">
        <authorList>
            <consortium name="Pathogen Informatics"/>
        </authorList>
    </citation>
    <scope>NUCLEOTIDE SEQUENCE [LARGE SCALE GENOMIC DNA]</scope>
    <source>
        <strain evidence="3">8A</strain>
    </source>
</reference>
<keyword evidence="2" id="KW-0812">Transmembrane</keyword>
<keyword evidence="2" id="KW-1133">Transmembrane helix</keyword>